<dbReference type="RefSeq" id="WP_197998735.1">
    <property type="nucleotide sequence ID" value="NZ_CP037920.1"/>
</dbReference>
<dbReference type="AlphaFoldDB" id="A0A517VQH4"/>
<dbReference type="KEGG" id="gaw:V144x_07170"/>
<dbReference type="EMBL" id="CP037920">
    <property type="protein sequence ID" value="QDT95275.1"/>
    <property type="molecule type" value="Genomic_DNA"/>
</dbReference>
<name>A0A517VQH4_9PLAN</name>
<accession>A0A517VQH4</accession>
<evidence type="ECO:0000313" key="1">
    <source>
        <dbReference type="EMBL" id="QDT95275.1"/>
    </source>
</evidence>
<sequence>MSKQKTEFFRLPVVSAGAEYLVMGYLMRRNILTYKAPPNNEGYDLICIHPNPRHQPKKGELAQVRVQVKSRYATDCDRGFPVKEASLDAFDFLVVAFLNIGKFFNKNDGSSGDQETEFFTLPNEFIREHHDASSTWQKVKLRTLQQEIVPFKNEAGFELIAEKLGIPRPRKVKAQKVSS</sequence>
<organism evidence="1 2">
    <name type="scientific">Gimesia aquarii</name>
    <dbReference type="NCBI Taxonomy" id="2527964"/>
    <lineage>
        <taxon>Bacteria</taxon>
        <taxon>Pseudomonadati</taxon>
        <taxon>Planctomycetota</taxon>
        <taxon>Planctomycetia</taxon>
        <taxon>Planctomycetales</taxon>
        <taxon>Planctomycetaceae</taxon>
        <taxon>Gimesia</taxon>
    </lineage>
</organism>
<dbReference type="Proteomes" id="UP000318704">
    <property type="component" value="Chromosome"/>
</dbReference>
<evidence type="ECO:0000313" key="2">
    <source>
        <dbReference type="Proteomes" id="UP000318704"/>
    </source>
</evidence>
<proteinExistence type="predicted"/>
<reference evidence="1 2" key="1">
    <citation type="submission" date="2019-03" db="EMBL/GenBank/DDBJ databases">
        <title>Deep-cultivation of Planctomycetes and their phenomic and genomic characterization uncovers novel biology.</title>
        <authorList>
            <person name="Wiegand S."/>
            <person name="Jogler M."/>
            <person name="Boedeker C."/>
            <person name="Pinto D."/>
            <person name="Vollmers J."/>
            <person name="Rivas-Marin E."/>
            <person name="Kohn T."/>
            <person name="Peeters S.H."/>
            <person name="Heuer A."/>
            <person name="Rast P."/>
            <person name="Oberbeckmann S."/>
            <person name="Bunk B."/>
            <person name="Jeske O."/>
            <person name="Meyerdierks A."/>
            <person name="Storesund J.E."/>
            <person name="Kallscheuer N."/>
            <person name="Luecker S."/>
            <person name="Lage O.M."/>
            <person name="Pohl T."/>
            <person name="Merkel B.J."/>
            <person name="Hornburger P."/>
            <person name="Mueller R.-W."/>
            <person name="Bruemmer F."/>
            <person name="Labrenz M."/>
            <person name="Spormann A.M."/>
            <person name="Op den Camp H."/>
            <person name="Overmann J."/>
            <person name="Amann R."/>
            <person name="Jetten M.S.M."/>
            <person name="Mascher T."/>
            <person name="Medema M.H."/>
            <person name="Devos D.P."/>
            <person name="Kaster A.-K."/>
            <person name="Ovreas L."/>
            <person name="Rohde M."/>
            <person name="Galperin M.Y."/>
            <person name="Jogler C."/>
        </authorList>
    </citation>
    <scope>NUCLEOTIDE SEQUENCE [LARGE SCALE GENOMIC DNA]</scope>
    <source>
        <strain evidence="1 2">V144</strain>
    </source>
</reference>
<gene>
    <name evidence="1" type="ORF">V144x_07170</name>
</gene>
<protein>
    <recommendedName>
        <fullName evidence="3">PD(D/E)XK endonuclease domain-containing protein</fullName>
    </recommendedName>
</protein>
<evidence type="ECO:0008006" key="3">
    <source>
        <dbReference type="Google" id="ProtNLM"/>
    </source>
</evidence>